<feature type="region of interest" description="Disordered" evidence="3">
    <location>
        <begin position="99"/>
        <end position="145"/>
    </location>
</feature>
<dbReference type="InterPro" id="IPR025768">
    <property type="entry name" value="TFG_box"/>
</dbReference>
<evidence type="ECO:0000313" key="8">
    <source>
        <dbReference type="EMBL" id="MPA30730.1"/>
    </source>
</evidence>
<dbReference type="SMART" id="SM01271">
    <property type="entry name" value="LSM14"/>
    <property type="match status" value="1"/>
</dbReference>
<evidence type="ECO:0000259" key="4">
    <source>
        <dbReference type="PROSITE" id="PS51512"/>
    </source>
</evidence>
<feature type="domain" description="Sm" evidence="7">
    <location>
        <begin position="7"/>
        <end position="90"/>
    </location>
</feature>
<dbReference type="GO" id="GO:0000932">
    <property type="term" value="C:P-body"/>
    <property type="evidence" value="ECO:0007669"/>
    <property type="project" value="TreeGrafter"/>
</dbReference>
<dbReference type="GO" id="GO:0034063">
    <property type="term" value="P:stress granule assembly"/>
    <property type="evidence" value="ECO:0007669"/>
    <property type="project" value="TreeGrafter"/>
</dbReference>
<feature type="compositionally biased region" description="Polar residues" evidence="3">
    <location>
        <begin position="403"/>
        <end position="413"/>
    </location>
</feature>
<evidence type="ECO:0000256" key="1">
    <source>
        <dbReference type="PROSITE-ProRule" id="PRU00846"/>
    </source>
</evidence>
<dbReference type="GO" id="GO:0033962">
    <property type="term" value="P:P-body assembly"/>
    <property type="evidence" value="ECO:0007669"/>
    <property type="project" value="TreeGrafter"/>
</dbReference>
<proteinExistence type="predicted"/>
<evidence type="ECO:0000259" key="7">
    <source>
        <dbReference type="PROSITE" id="PS52002"/>
    </source>
</evidence>
<reference evidence="8" key="1">
    <citation type="submission" date="2019-08" db="EMBL/GenBank/DDBJ databases">
        <title>Reference gene set and small RNA set construction with multiple tissues from Davidia involucrata Baill.</title>
        <authorList>
            <person name="Yang H."/>
            <person name="Zhou C."/>
            <person name="Li G."/>
            <person name="Wang J."/>
            <person name="Gao P."/>
            <person name="Wang M."/>
            <person name="Wang R."/>
            <person name="Zhao Y."/>
        </authorList>
    </citation>
    <scope>NUCLEOTIDE SEQUENCE</scope>
    <source>
        <tissue evidence="8">Mixed with DoveR01_LX</tissue>
    </source>
</reference>
<feature type="region of interest" description="Disordered" evidence="3">
    <location>
        <begin position="387"/>
        <end position="433"/>
    </location>
</feature>
<sequence length="675" mass="72340">MAADATKSSGSADSYLGSFLSLTSKSEIRYEGFLFHINPHESTIGLRNVKSFGTEGRKKDGPQVLPSDKVYDYIFFRGSDIKDLQVISSPPVHSTPAVPNDPAIIQSHYPHPTSASTSLPSAGAAPATNLSSNAQSGLPTSTFQGNLPLYQPVGNLASWGSSPPPPTENGNGLAMPAYWPEFSASSRGVSHLQQQSLLRPPQGLAVSPPVQQQMQYPTTNAPLPGGASNFSEFSLPLLPTVCTGSPNLTSTVPPSALPSNFPIGQSTTLSSNLSSNLMPTNASNANPTVTLGSSSPLVSPLTTCSLNVNPVVPPIVEKPKSVIDPALPYQTIAQSMPSIVGPSNATHNEASIPSLVTPGQLLQPGVTASSSSHSLQTAHKDIEIVQASTSESVSSDPKHAQEPAQQLPSSSAKKLNGGSLKFHQSNRQHAQGRGNELNGAALYTHHSSRGHVRGRGNGLDRAALPTYYNYRGHARGKGNGNGAALHPHHSNRGPSWGRENGSNGAALHTYRRDWGHGRGRGTQVSPTVTKFTEDFDFEAMNEKFNKVEVWGRLGRSNKTQLEDKEGDENDSDGYDGQEEEEDGLPKFDMKPVYVKDDFFDSLSCNTFDHELGKGRAKFSEQKRIDTETFGEFQRHRRGRGSQGPGWGGWSRGFYHGRGYGYAGRGRGRTVWGRVT</sequence>
<feature type="domain" description="TFG box profile" evidence="6">
    <location>
        <begin position="613"/>
        <end position="633"/>
    </location>
</feature>
<feature type="domain" description="DFDF" evidence="4">
    <location>
        <begin position="523"/>
        <end position="559"/>
    </location>
</feature>
<feature type="domain" description="FFD box profile" evidence="5">
    <location>
        <begin position="591"/>
        <end position="606"/>
    </location>
</feature>
<dbReference type="InterPro" id="IPR047575">
    <property type="entry name" value="Sm"/>
</dbReference>
<feature type="region of interest" description="Disordered" evidence="3">
    <location>
        <begin position="558"/>
        <end position="583"/>
    </location>
</feature>
<protein>
    <recommendedName>
        <fullName evidence="9">Protein decapping 5-like</fullName>
    </recommendedName>
</protein>
<dbReference type="PROSITE" id="PS52002">
    <property type="entry name" value="SM"/>
    <property type="match status" value="1"/>
</dbReference>
<accession>A0A5B6YG44</accession>
<dbReference type="Pfam" id="PF09532">
    <property type="entry name" value="FDF"/>
    <property type="match status" value="1"/>
</dbReference>
<dbReference type="InterPro" id="IPR025761">
    <property type="entry name" value="FFD_box"/>
</dbReference>
<dbReference type="InterPro" id="IPR019050">
    <property type="entry name" value="FDF_dom"/>
</dbReference>
<dbReference type="InterPro" id="IPR025609">
    <property type="entry name" value="Lsm14-like_N"/>
</dbReference>
<dbReference type="PROSITE" id="PS51513">
    <property type="entry name" value="FFD"/>
    <property type="match status" value="1"/>
</dbReference>
<dbReference type="PANTHER" id="PTHR13586:SF14">
    <property type="entry name" value="PROTEIN DECAPPING 5-LIKE"/>
    <property type="match status" value="1"/>
</dbReference>
<dbReference type="CDD" id="cd01736">
    <property type="entry name" value="LSm14_N"/>
    <property type="match status" value="1"/>
</dbReference>
<dbReference type="EMBL" id="GHES01000171">
    <property type="protein sequence ID" value="MPA30730.1"/>
    <property type="molecule type" value="Transcribed_RNA"/>
</dbReference>
<gene>
    <name evidence="8" type="ORF">Din_000171</name>
</gene>
<feature type="compositionally biased region" description="Polar residues" evidence="3">
    <location>
        <begin position="128"/>
        <end position="145"/>
    </location>
</feature>
<evidence type="ECO:0000256" key="2">
    <source>
        <dbReference type="PROSITE-ProRule" id="PRU00869"/>
    </source>
</evidence>
<dbReference type="AlphaFoldDB" id="A0A5B6YG44"/>
<dbReference type="PROSITE" id="PS51536">
    <property type="entry name" value="TFG"/>
    <property type="match status" value="1"/>
</dbReference>
<feature type="short sequence motif" description="TFG box" evidence="2">
    <location>
        <begin position="613"/>
        <end position="633"/>
    </location>
</feature>
<evidence type="ECO:0000256" key="3">
    <source>
        <dbReference type="SAM" id="MobiDB-lite"/>
    </source>
</evidence>
<dbReference type="Gene3D" id="2.30.30.100">
    <property type="match status" value="1"/>
</dbReference>
<evidence type="ECO:0000259" key="6">
    <source>
        <dbReference type="PROSITE" id="PS51536"/>
    </source>
</evidence>
<dbReference type="Pfam" id="PF12701">
    <property type="entry name" value="LSM14"/>
    <property type="match status" value="1"/>
</dbReference>
<evidence type="ECO:0008006" key="9">
    <source>
        <dbReference type="Google" id="ProtNLM"/>
    </source>
</evidence>
<feature type="region of interest" description="Disordered" evidence="3">
    <location>
        <begin position="478"/>
        <end position="504"/>
    </location>
</feature>
<dbReference type="InterPro" id="IPR010920">
    <property type="entry name" value="LSM_dom_sf"/>
</dbReference>
<feature type="compositionally biased region" description="Acidic residues" evidence="3">
    <location>
        <begin position="564"/>
        <end position="582"/>
    </location>
</feature>
<dbReference type="GO" id="GO:0003729">
    <property type="term" value="F:mRNA binding"/>
    <property type="evidence" value="ECO:0007669"/>
    <property type="project" value="TreeGrafter"/>
</dbReference>
<name>A0A5B6YG44_DAVIN</name>
<dbReference type="SUPFAM" id="SSF50182">
    <property type="entry name" value="Sm-like ribonucleoproteins"/>
    <property type="match status" value="1"/>
</dbReference>
<evidence type="ECO:0000259" key="5">
    <source>
        <dbReference type="PROSITE" id="PS51513"/>
    </source>
</evidence>
<dbReference type="PROSITE" id="PS51512">
    <property type="entry name" value="DFDF"/>
    <property type="match status" value="1"/>
</dbReference>
<dbReference type="SMART" id="SM01199">
    <property type="entry name" value="FDF"/>
    <property type="match status" value="1"/>
</dbReference>
<dbReference type="InterPro" id="IPR025762">
    <property type="entry name" value="DFDF"/>
</dbReference>
<organism evidence="8">
    <name type="scientific">Davidia involucrata</name>
    <name type="common">Dove tree</name>
    <dbReference type="NCBI Taxonomy" id="16924"/>
    <lineage>
        <taxon>Eukaryota</taxon>
        <taxon>Viridiplantae</taxon>
        <taxon>Streptophyta</taxon>
        <taxon>Embryophyta</taxon>
        <taxon>Tracheophyta</taxon>
        <taxon>Spermatophyta</taxon>
        <taxon>Magnoliopsida</taxon>
        <taxon>eudicotyledons</taxon>
        <taxon>Gunneridae</taxon>
        <taxon>Pentapetalae</taxon>
        <taxon>asterids</taxon>
        <taxon>Cornales</taxon>
        <taxon>Nyssaceae</taxon>
        <taxon>Davidia</taxon>
    </lineage>
</organism>
<feature type="short sequence motif" description="FFD box" evidence="1">
    <location>
        <begin position="591"/>
        <end position="606"/>
    </location>
</feature>
<dbReference type="PANTHER" id="PTHR13586">
    <property type="entry name" value="SCD6 PROTEIN-RELATED"/>
    <property type="match status" value="1"/>
</dbReference>